<evidence type="ECO:0000259" key="6">
    <source>
        <dbReference type="Pfam" id="PF01061"/>
    </source>
</evidence>
<evidence type="ECO:0000256" key="1">
    <source>
        <dbReference type="ARBA" id="ARBA00004141"/>
    </source>
</evidence>
<evidence type="ECO:0000256" key="3">
    <source>
        <dbReference type="ARBA" id="ARBA00022989"/>
    </source>
</evidence>
<dbReference type="AlphaFoldDB" id="A0A3E0WW09"/>
<dbReference type="EMBL" id="NFZX01000007">
    <property type="protein sequence ID" value="RFA36186.1"/>
    <property type="molecule type" value="Genomic_DNA"/>
</dbReference>
<evidence type="ECO:0000256" key="4">
    <source>
        <dbReference type="ARBA" id="ARBA00023136"/>
    </source>
</evidence>
<evidence type="ECO:0000313" key="8">
    <source>
        <dbReference type="Proteomes" id="UP000256488"/>
    </source>
</evidence>
<keyword evidence="2 5" id="KW-0812">Transmembrane</keyword>
<keyword evidence="4 5" id="KW-0472">Membrane</keyword>
<evidence type="ECO:0000256" key="2">
    <source>
        <dbReference type="ARBA" id="ARBA00022692"/>
    </source>
</evidence>
<sequence length="261" mass="28590">MKEVYNALKVEALLGIKSAFRYKVGIISDFLIFFSIYVIAVFFGSGGGFVSSYDATGVDGRVLVLIGVIFWQLSISALGFSSSLVSNSYAIGTLELRLQSKISPIILMFVNVIINLLTGVAILGIVLVVSYFYLDLSFNDILNIMSSFIVVLPSMLGMFGIGLMFGGLTLKEKSIGQFLMIIQGVLLFASNSVIPLDNKIINLLPFPIGTDISRLIYLDEPISLGYISGYLLVNIGWLIVGVIIFNVMLRNERINGTFDTY</sequence>
<protein>
    <recommendedName>
        <fullName evidence="6">ABC-2 type transporter transmembrane domain-containing protein</fullName>
    </recommendedName>
</protein>
<feature type="transmembrane region" description="Helical" evidence="5">
    <location>
        <begin position="62"/>
        <end position="85"/>
    </location>
</feature>
<comment type="subcellular location">
    <subcellularLocation>
        <location evidence="1">Membrane</location>
        <topology evidence="1">Multi-pass membrane protein</topology>
    </subcellularLocation>
</comment>
<feature type="domain" description="ABC-2 type transporter transmembrane" evidence="6">
    <location>
        <begin position="32"/>
        <end position="198"/>
    </location>
</feature>
<keyword evidence="3 5" id="KW-1133">Transmembrane helix</keyword>
<dbReference type="InterPro" id="IPR013525">
    <property type="entry name" value="ABC2_TM"/>
</dbReference>
<evidence type="ECO:0000313" key="7">
    <source>
        <dbReference type="EMBL" id="RFA36186.1"/>
    </source>
</evidence>
<accession>A0A3E0WW09</accession>
<dbReference type="GO" id="GO:0016020">
    <property type="term" value="C:membrane"/>
    <property type="evidence" value="ECO:0007669"/>
    <property type="project" value="UniProtKB-SubCell"/>
</dbReference>
<dbReference type="Proteomes" id="UP000256488">
    <property type="component" value="Unassembled WGS sequence"/>
</dbReference>
<proteinExistence type="predicted"/>
<dbReference type="RefSeq" id="WP_116277540.1">
    <property type="nucleotide sequence ID" value="NZ_NFZX01000007.1"/>
</dbReference>
<name>A0A3E0WW09_9BACI</name>
<comment type="caution">
    <text evidence="7">The sequence shown here is derived from an EMBL/GenBank/DDBJ whole genome shotgun (WGS) entry which is preliminary data.</text>
</comment>
<feature type="transmembrane region" description="Helical" evidence="5">
    <location>
        <begin position="144"/>
        <end position="166"/>
    </location>
</feature>
<feature type="transmembrane region" description="Helical" evidence="5">
    <location>
        <begin position="106"/>
        <end position="132"/>
    </location>
</feature>
<feature type="transmembrane region" description="Helical" evidence="5">
    <location>
        <begin position="30"/>
        <end position="50"/>
    </location>
</feature>
<dbReference type="GO" id="GO:0140359">
    <property type="term" value="F:ABC-type transporter activity"/>
    <property type="evidence" value="ECO:0007669"/>
    <property type="project" value="InterPro"/>
</dbReference>
<reference evidence="7 8" key="1">
    <citation type="submission" date="2017-05" db="EMBL/GenBank/DDBJ databases">
        <title>Virgibacillus sp. AK90 isolated from a saltern of Kakinada, India.</title>
        <authorList>
            <person name="Gupta V."/>
            <person name="Sidhu C."/>
            <person name="Korpole S."/>
            <person name="Pinnaka A.K."/>
        </authorList>
    </citation>
    <scope>NUCLEOTIDE SEQUENCE [LARGE SCALE GENOMIC DNA]</scope>
    <source>
        <strain evidence="7 8">AK90</strain>
    </source>
</reference>
<organism evidence="7 8">
    <name type="scientific">Virgibacillus dokdonensis</name>
    <dbReference type="NCBI Taxonomy" id="302167"/>
    <lineage>
        <taxon>Bacteria</taxon>
        <taxon>Bacillati</taxon>
        <taxon>Bacillota</taxon>
        <taxon>Bacilli</taxon>
        <taxon>Bacillales</taxon>
        <taxon>Bacillaceae</taxon>
        <taxon>Virgibacillus</taxon>
    </lineage>
</organism>
<dbReference type="Pfam" id="PF01061">
    <property type="entry name" value="ABC2_membrane"/>
    <property type="match status" value="1"/>
</dbReference>
<feature type="transmembrane region" description="Helical" evidence="5">
    <location>
        <begin position="178"/>
        <end position="196"/>
    </location>
</feature>
<gene>
    <name evidence="7" type="ORF">CAI16_05165</name>
</gene>
<feature type="transmembrane region" description="Helical" evidence="5">
    <location>
        <begin position="227"/>
        <end position="249"/>
    </location>
</feature>
<evidence type="ECO:0000256" key="5">
    <source>
        <dbReference type="SAM" id="Phobius"/>
    </source>
</evidence>